<dbReference type="GO" id="GO:0006508">
    <property type="term" value="P:proteolysis"/>
    <property type="evidence" value="ECO:0007669"/>
    <property type="project" value="UniProtKB-KW"/>
</dbReference>
<evidence type="ECO:0000259" key="8">
    <source>
        <dbReference type="PROSITE" id="PS50240"/>
    </source>
</evidence>
<keyword evidence="3 6" id="KW-0378">Hydrolase</keyword>
<dbReference type="Proteomes" id="UP000000305">
    <property type="component" value="Unassembled WGS sequence"/>
</dbReference>
<dbReference type="GO" id="GO:0004252">
    <property type="term" value="F:serine-type endopeptidase activity"/>
    <property type="evidence" value="ECO:0007669"/>
    <property type="project" value="InterPro"/>
</dbReference>
<feature type="chain" id="PRO_5010831021" description="Peptidase S1 domain-containing protein" evidence="7">
    <location>
        <begin position="27"/>
        <end position="301"/>
    </location>
</feature>
<dbReference type="PANTHER" id="PTHR24276">
    <property type="entry name" value="POLYSERASE-RELATED"/>
    <property type="match status" value="1"/>
</dbReference>
<dbReference type="Gene3D" id="2.40.10.10">
    <property type="entry name" value="Trypsin-like serine proteases"/>
    <property type="match status" value="1"/>
</dbReference>
<evidence type="ECO:0000256" key="2">
    <source>
        <dbReference type="ARBA" id="ARBA00022670"/>
    </source>
</evidence>
<dbReference type="PROSITE" id="PS00135">
    <property type="entry name" value="TRYPSIN_SER"/>
    <property type="match status" value="1"/>
</dbReference>
<evidence type="ECO:0000313" key="11">
    <source>
        <dbReference type="Proteomes" id="UP000000305"/>
    </source>
</evidence>
<dbReference type="EMBL" id="GL733739">
    <property type="protein sequence ID" value="EFX62227.1"/>
    <property type="molecule type" value="Genomic_DNA"/>
</dbReference>
<dbReference type="SMART" id="SM00020">
    <property type="entry name" value="Tryp_SPc"/>
    <property type="match status" value="1"/>
</dbReference>
<name>E9GVV9_DAPPU</name>
<proteinExistence type="inferred from homology"/>
<dbReference type="FunFam" id="2.40.10.10:FF:000068">
    <property type="entry name" value="transmembrane protease serine 2"/>
    <property type="match status" value="1"/>
</dbReference>
<reference evidence="10 11" key="1">
    <citation type="journal article" date="2011" name="Science">
        <title>The ecoresponsive genome of Daphnia pulex.</title>
        <authorList>
            <person name="Colbourne J.K."/>
            <person name="Pfrender M.E."/>
            <person name="Gilbert D."/>
            <person name="Thomas W.K."/>
            <person name="Tucker A."/>
            <person name="Oakley T.H."/>
            <person name="Tokishita S."/>
            <person name="Aerts A."/>
            <person name="Arnold G.J."/>
            <person name="Basu M.K."/>
            <person name="Bauer D.J."/>
            <person name="Caceres C.E."/>
            <person name="Carmel L."/>
            <person name="Casola C."/>
            <person name="Choi J.H."/>
            <person name="Detter J.C."/>
            <person name="Dong Q."/>
            <person name="Dusheyko S."/>
            <person name="Eads B.D."/>
            <person name="Frohlich T."/>
            <person name="Geiler-Samerotte K.A."/>
            <person name="Gerlach D."/>
            <person name="Hatcher P."/>
            <person name="Jogdeo S."/>
            <person name="Krijgsveld J."/>
            <person name="Kriventseva E.V."/>
            <person name="Kultz D."/>
            <person name="Laforsch C."/>
            <person name="Lindquist E."/>
            <person name="Lopez J."/>
            <person name="Manak J.R."/>
            <person name="Muller J."/>
            <person name="Pangilinan J."/>
            <person name="Patwardhan R.P."/>
            <person name="Pitluck S."/>
            <person name="Pritham E.J."/>
            <person name="Rechtsteiner A."/>
            <person name="Rho M."/>
            <person name="Rogozin I.B."/>
            <person name="Sakarya O."/>
            <person name="Salamov A."/>
            <person name="Schaack S."/>
            <person name="Shapiro H."/>
            <person name="Shiga Y."/>
            <person name="Skalitzky C."/>
            <person name="Smith Z."/>
            <person name="Souvorov A."/>
            <person name="Sung W."/>
            <person name="Tang Z."/>
            <person name="Tsuchiya D."/>
            <person name="Tu H."/>
            <person name="Vos H."/>
            <person name="Wang M."/>
            <person name="Wolf Y.I."/>
            <person name="Yamagata H."/>
            <person name="Yamada T."/>
            <person name="Ye Y."/>
            <person name="Shaw J.R."/>
            <person name="Andrews J."/>
            <person name="Crease T.J."/>
            <person name="Tang H."/>
            <person name="Lucas S.M."/>
            <person name="Robertson H.M."/>
            <person name="Bork P."/>
            <person name="Koonin E.V."/>
            <person name="Zdobnov E.M."/>
            <person name="Grigoriev I.V."/>
            <person name="Lynch M."/>
            <person name="Boore J.L."/>
        </authorList>
    </citation>
    <scope>NUCLEOTIDE SEQUENCE [LARGE SCALE GENOMIC DNA]</scope>
</reference>
<evidence type="ECO:0000256" key="4">
    <source>
        <dbReference type="ARBA" id="ARBA00022825"/>
    </source>
</evidence>
<protein>
    <recommendedName>
        <fullName evidence="8">Peptidase S1 domain-containing protein</fullName>
    </recommendedName>
</protein>
<evidence type="ECO:0000256" key="6">
    <source>
        <dbReference type="RuleBase" id="RU363034"/>
    </source>
</evidence>
<dbReference type="GO" id="GO:0045087">
    <property type="term" value="P:innate immune response"/>
    <property type="evidence" value="ECO:0000318"/>
    <property type="project" value="GO_Central"/>
</dbReference>
<keyword evidence="5" id="KW-1015">Disulfide bond</keyword>
<dbReference type="InterPro" id="IPR050430">
    <property type="entry name" value="Peptidase_S1"/>
</dbReference>
<dbReference type="Pfam" id="PF00089">
    <property type="entry name" value="Trypsin"/>
    <property type="match status" value="1"/>
</dbReference>
<sequence length="301" mass="32676">MFGSCWIYTAVFVYALLAVLKTGAVTKDVTIFGDDSISRNQTTKVNFTRIVGGAWAKRGAYPYQVAIYVKKEFTCGGTLLEGGLHVLTAAHCINPLGREAGLITLYFRTTVLNPLDAIHIERKAAKFVTHPSYNSTSFENDLGVITLSKPVFEIRPVKLERVDPFNQTHIGKEATVIGWGRTRQVLHPAMSSGAASNHLRHVNVTILDTKDCSVLYYHDYELSDGKRLCASTLFGKSICQGDSGGPLLINGLQVGINSAAAGCADPRFPALFIRVSAYVDWIKTVVGKSVPVLPVTLITAA</sequence>
<dbReference type="CDD" id="cd00190">
    <property type="entry name" value="Tryp_SPc"/>
    <property type="match status" value="1"/>
</dbReference>
<dbReference type="AlphaFoldDB" id="E9GVV9"/>
<evidence type="ECO:0000256" key="5">
    <source>
        <dbReference type="ARBA" id="ARBA00023157"/>
    </source>
</evidence>
<comment type="similarity">
    <text evidence="1">Belongs to the peptidase S1 family.</text>
</comment>
<keyword evidence="4 6" id="KW-0720">Serine protease</keyword>
<dbReference type="PROSITE" id="PS00134">
    <property type="entry name" value="TRYPSIN_HIS"/>
    <property type="match status" value="1"/>
</dbReference>
<dbReference type="STRING" id="6669.E9GVV9"/>
<dbReference type="GO" id="GO:0005615">
    <property type="term" value="C:extracellular space"/>
    <property type="evidence" value="ECO:0000318"/>
    <property type="project" value="GO_Central"/>
</dbReference>
<dbReference type="SUPFAM" id="SSF50494">
    <property type="entry name" value="Trypsin-like serine proteases"/>
    <property type="match status" value="1"/>
</dbReference>
<evidence type="ECO:0000313" key="10">
    <source>
        <dbReference type="EMBL" id="EFX76248.1"/>
    </source>
</evidence>
<dbReference type="OrthoDB" id="60866at2759"/>
<dbReference type="InterPro" id="IPR001314">
    <property type="entry name" value="Peptidase_S1A"/>
</dbReference>
<dbReference type="eggNOG" id="KOG3627">
    <property type="taxonomic scope" value="Eukaryota"/>
</dbReference>
<dbReference type="OMA" id="CINPLGR"/>
<dbReference type="InterPro" id="IPR018114">
    <property type="entry name" value="TRYPSIN_HIS"/>
</dbReference>
<keyword evidence="2 6" id="KW-0645">Protease</keyword>
<dbReference type="PROSITE" id="PS50240">
    <property type="entry name" value="TRYPSIN_DOM"/>
    <property type="match status" value="1"/>
</dbReference>
<organism evidence="10 11">
    <name type="scientific">Daphnia pulex</name>
    <name type="common">Water flea</name>
    <dbReference type="NCBI Taxonomy" id="6669"/>
    <lineage>
        <taxon>Eukaryota</taxon>
        <taxon>Metazoa</taxon>
        <taxon>Ecdysozoa</taxon>
        <taxon>Arthropoda</taxon>
        <taxon>Crustacea</taxon>
        <taxon>Branchiopoda</taxon>
        <taxon>Diplostraca</taxon>
        <taxon>Cladocera</taxon>
        <taxon>Anomopoda</taxon>
        <taxon>Daphniidae</taxon>
        <taxon>Daphnia</taxon>
    </lineage>
</organism>
<evidence type="ECO:0000256" key="3">
    <source>
        <dbReference type="ARBA" id="ARBA00022801"/>
    </source>
</evidence>
<feature type="domain" description="Peptidase S1" evidence="8">
    <location>
        <begin position="50"/>
        <end position="287"/>
    </location>
</feature>
<dbReference type="InterPro" id="IPR033116">
    <property type="entry name" value="TRYPSIN_SER"/>
</dbReference>
<dbReference type="PRINTS" id="PR00722">
    <property type="entry name" value="CHYMOTRYPSIN"/>
</dbReference>
<evidence type="ECO:0000256" key="1">
    <source>
        <dbReference type="ARBA" id="ARBA00007664"/>
    </source>
</evidence>
<evidence type="ECO:0000313" key="9">
    <source>
        <dbReference type="EMBL" id="EFX62227.1"/>
    </source>
</evidence>
<feature type="signal peptide" evidence="7">
    <location>
        <begin position="1"/>
        <end position="26"/>
    </location>
</feature>
<dbReference type="KEGG" id="dpx:DAPPUDRAFT_337234"/>
<keyword evidence="7" id="KW-0732">Signal</keyword>
<gene>
    <name evidence="10" type="ORF">DAPPUDRAFT_226067</name>
    <name evidence="9" type="ORF">DAPPUDRAFT_337234</name>
</gene>
<evidence type="ECO:0000256" key="7">
    <source>
        <dbReference type="SAM" id="SignalP"/>
    </source>
</evidence>
<dbReference type="InterPro" id="IPR009003">
    <property type="entry name" value="Peptidase_S1_PA"/>
</dbReference>
<dbReference type="HOGENOM" id="CLU_006842_7_0_1"/>
<dbReference type="PANTHER" id="PTHR24276:SF91">
    <property type="entry name" value="AT26814P-RELATED"/>
    <property type="match status" value="1"/>
</dbReference>
<dbReference type="EMBL" id="GL732569">
    <property type="protein sequence ID" value="EFX76248.1"/>
    <property type="molecule type" value="Genomic_DNA"/>
</dbReference>
<keyword evidence="11" id="KW-1185">Reference proteome</keyword>
<accession>E9GVV9</accession>
<dbReference type="KEGG" id="dpx:DAPPUDRAFT_226067"/>
<dbReference type="InterPro" id="IPR043504">
    <property type="entry name" value="Peptidase_S1_PA_chymotrypsin"/>
</dbReference>
<dbReference type="InterPro" id="IPR001254">
    <property type="entry name" value="Trypsin_dom"/>
</dbReference>